<sequence>MSPPNPKSSGPATTPGSSGSAEHGTARTGRGGRAGAYEYRCWPSAGRAAGLRLRLARGWKRRTEAPRSDIYLLPPPGSGPIVSLAKLRDGEVLEIKLWRGSVGRLQYWQPGMRAEFPLPARARDALDRALGTALGLTTRSARGRSSPTGESAAALCAALEGGPARLVTVTKQRQMFSRAGSRVEISRIAVPGRRCWSVAVDDPDARRATAVLARLRLDRLANLNYGQALSALRPPAAASEDMP</sequence>
<gene>
    <name evidence="2" type="ORF">ACFOGJ_13460</name>
</gene>
<accession>A0ABV7L0Y5</accession>
<dbReference type="Proteomes" id="UP001595528">
    <property type="component" value="Unassembled WGS sequence"/>
</dbReference>
<protein>
    <recommendedName>
        <fullName evidence="4">CYTH domain-containing protein</fullName>
    </recommendedName>
</protein>
<organism evidence="2 3">
    <name type="scientific">Marinibaculum pumilum</name>
    <dbReference type="NCBI Taxonomy" id="1766165"/>
    <lineage>
        <taxon>Bacteria</taxon>
        <taxon>Pseudomonadati</taxon>
        <taxon>Pseudomonadota</taxon>
        <taxon>Alphaproteobacteria</taxon>
        <taxon>Rhodospirillales</taxon>
        <taxon>Rhodospirillaceae</taxon>
        <taxon>Marinibaculum</taxon>
    </lineage>
</organism>
<evidence type="ECO:0008006" key="4">
    <source>
        <dbReference type="Google" id="ProtNLM"/>
    </source>
</evidence>
<evidence type="ECO:0000313" key="2">
    <source>
        <dbReference type="EMBL" id="MFC3228247.1"/>
    </source>
</evidence>
<dbReference type="RefSeq" id="WP_379901185.1">
    <property type="nucleotide sequence ID" value="NZ_JBHRTR010000028.1"/>
</dbReference>
<keyword evidence="3" id="KW-1185">Reference proteome</keyword>
<proteinExistence type="predicted"/>
<evidence type="ECO:0000313" key="3">
    <source>
        <dbReference type="Proteomes" id="UP001595528"/>
    </source>
</evidence>
<name>A0ABV7L0Y5_9PROT</name>
<dbReference type="EMBL" id="JBHRTR010000028">
    <property type="protein sequence ID" value="MFC3228247.1"/>
    <property type="molecule type" value="Genomic_DNA"/>
</dbReference>
<comment type="caution">
    <text evidence="2">The sequence shown here is derived from an EMBL/GenBank/DDBJ whole genome shotgun (WGS) entry which is preliminary data.</text>
</comment>
<feature type="region of interest" description="Disordered" evidence="1">
    <location>
        <begin position="1"/>
        <end position="32"/>
    </location>
</feature>
<reference evidence="3" key="1">
    <citation type="journal article" date="2019" name="Int. J. Syst. Evol. Microbiol.">
        <title>The Global Catalogue of Microorganisms (GCM) 10K type strain sequencing project: providing services to taxonomists for standard genome sequencing and annotation.</title>
        <authorList>
            <consortium name="The Broad Institute Genomics Platform"/>
            <consortium name="The Broad Institute Genome Sequencing Center for Infectious Disease"/>
            <person name="Wu L."/>
            <person name="Ma J."/>
        </authorList>
    </citation>
    <scope>NUCLEOTIDE SEQUENCE [LARGE SCALE GENOMIC DNA]</scope>
    <source>
        <strain evidence="3">KCTC 42964</strain>
    </source>
</reference>
<feature type="compositionally biased region" description="Low complexity" evidence="1">
    <location>
        <begin position="8"/>
        <end position="21"/>
    </location>
</feature>
<evidence type="ECO:0000256" key="1">
    <source>
        <dbReference type="SAM" id="MobiDB-lite"/>
    </source>
</evidence>